<sequence>MAGRDGVALARGPPSPPIRTTVLNKLMTWSIAVRINIPRRWILHSTCLFEKH</sequence>
<dbReference type="EMBL" id="KV453914">
    <property type="protein sequence ID" value="ODV77970.1"/>
    <property type="molecule type" value="Genomic_DNA"/>
</dbReference>
<dbReference type="RefSeq" id="XP_020063092.1">
    <property type="nucleotide sequence ID" value="XM_020207939.1"/>
</dbReference>
<name>A0A1E4SER7_9ASCO</name>
<organism evidence="1 2">
    <name type="scientific">Suhomyces tanzawaensis NRRL Y-17324</name>
    <dbReference type="NCBI Taxonomy" id="984487"/>
    <lineage>
        <taxon>Eukaryota</taxon>
        <taxon>Fungi</taxon>
        <taxon>Dikarya</taxon>
        <taxon>Ascomycota</taxon>
        <taxon>Saccharomycotina</taxon>
        <taxon>Pichiomycetes</taxon>
        <taxon>Debaryomycetaceae</taxon>
        <taxon>Suhomyces</taxon>
    </lineage>
</organism>
<dbReference type="GeneID" id="30982076"/>
<dbReference type="Proteomes" id="UP000094285">
    <property type="component" value="Unassembled WGS sequence"/>
</dbReference>
<accession>A0A1E4SER7</accession>
<reference evidence="2" key="1">
    <citation type="submission" date="2016-05" db="EMBL/GenBank/DDBJ databases">
        <title>Comparative genomics of biotechnologically important yeasts.</title>
        <authorList>
            <consortium name="DOE Joint Genome Institute"/>
            <person name="Riley R."/>
            <person name="Haridas S."/>
            <person name="Wolfe K.H."/>
            <person name="Lopes M.R."/>
            <person name="Hittinger C.T."/>
            <person name="Goker M."/>
            <person name="Salamov A."/>
            <person name="Wisecaver J."/>
            <person name="Long T.M."/>
            <person name="Aerts A.L."/>
            <person name="Barry K."/>
            <person name="Choi C."/>
            <person name="Clum A."/>
            <person name="Coughlan A.Y."/>
            <person name="Deshpande S."/>
            <person name="Douglass A.P."/>
            <person name="Hanson S.J."/>
            <person name="Klenk H.-P."/>
            <person name="Labutti K."/>
            <person name="Lapidus A."/>
            <person name="Lindquist E."/>
            <person name="Lipzen A."/>
            <person name="Meier-Kolthoff J.P."/>
            <person name="Ohm R.A."/>
            <person name="Otillar R.P."/>
            <person name="Pangilinan J."/>
            <person name="Peng Y."/>
            <person name="Rokas A."/>
            <person name="Rosa C.A."/>
            <person name="Scheuner C."/>
            <person name="Sibirny A.A."/>
            <person name="Slot J.C."/>
            <person name="Stielow J.B."/>
            <person name="Sun H."/>
            <person name="Kurtzman C.P."/>
            <person name="Blackwell M."/>
            <person name="Grigoriev I.V."/>
            <person name="Jeffries T.W."/>
        </authorList>
    </citation>
    <scope>NUCLEOTIDE SEQUENCE [LARGE SCALE GENOMIC DNA]</scope>
    <source>
        <strain evidence="2">NRRL Y-17324</strain>
    </source>
</reference>
<gene>
    <name evidence="1" type="ORF">CANTADRAFT_26947</name>
</gene>
<proteinExistence type="predicted"/>
<evidence type="ECO:0000313" key="2">
    <source>
        <dbReference type="Proteomes" id="UP000094285"/>
    </source>
</evidence>
<protein>
    <submittedName>
        <fullName evidence="1">Uncharacterized protein</fullName>
    </submittedName>
</protein>
<keyword evidence="2" id="KW-1185">Reference proteome</keyword>
<dbReference type="AlphaFoldDB" id="A0A1E4SER7"/>
<evidence type="ECO:0000313" key="1">
    <source>
        <dbReference type="EMBL" id="ODV77970.1"/>
    </source>
</evidence>